<dbReference type="AlphaFoldDB" id="A0A151JPN0"/>
<dbReference type="PANTHER" id="PTHR34239">
    <property type="entry name" value="APPLE DOMAIN-CONTAINING PROTEIN"/>
    <property type="match status" value="1"/>
</dbReference>
<gene>
    <name evidence="2" type="ORF">ALC57_01487</name>
</gene>
<evidence type="ECO:0000256" key="1">
    <source>
        <dbReference type="SAM" id="MobiDB-lite"/>
    </source>
</evidence>
<reference evidence="2 3" key="1">
    <citation type="submission" date="2015-09" db="EMBL/GenBank/DDBJ databases">
        <title>Trachymyrmex cornetzi WGS genome.</title>
        <authorList>
            <person name="Nygaard S."/>
            <person name="Hu H."/>
            <person name="Boomsma J."/>
            <person name="Zhang G."/>
        </authorList>
    </citation>
    <scope>NUCLEOTIDE SEQUENCE [LARGE SCALE GENOMIC DNA]</scope>
    <source>
        <strain evidence="2">Tcor2-1</strain>
        <tissue evidence="2">Whole body</tissue>
    </source>
</reference>
<dbReference type="Proteomes" id="UP000078492">
    <property type="component" value="Unassembled WGS sequence"/>
</dbReference>
<protein>
    <submittedName>
        <fullName evidence="2">Uncharacterized protein</fullName>
    </submittedName>
</protein>
<evidence type="ECO:0000313" key="2">
    <source>
        <dbReference type="EMBL" id="KYN29086.1"/>
    </source>
</evidence>
<accession>A0A151JPN0</accession>
<dbReference type="PANTHER" id="PTHR34239:SF2">
    <property type="entry name" value="TRANSPOSABLE ELEMENT P TRANSPOSASE_THAP9 CONSERVED DOMAIN-CONTAINING PROTEIN"/>
    <property type="match status" value="1"/>
</dbReference>
<dbReference type="STRING" id="471704.A0A151JPN0"/>
<name>A0A151JPN0_9HYME</name>
<dbReference type="EMBL" id="KQ978710">
    <property type="protein sequence ID" value="KYN29086.1"/>
    <property type="molecule type" value="Genomic_DNA"/>
</dbReference>
<evidence type="ECO:0000313" key="3">
    <source>
        <dbReference type="Proteomes" id="UP000078492"/>
    </source>
</evidence>
<proteinExistence type="predicted"/>
<keyword evidence="3" id="KW-1185">Reference proteome</keyword>
<feature type="region of interest" description="Disordered" evidence="1">
    <location>
        <begin position="270"/>
        <end position="294"/>
    </location>
</feature>
<organism evidence="2 3">
    <name type="scientific">Trachymyrmex cornetzi</name>
    <dbReference type="NCBI Taxonomy" id="471704"/>
    <lineage>
        <taxon>Eukaryota</taxon>
        <taxon>Metazoa</taxon>
        <taxon>Ecdysozoa</taxon>
        <taxon>Arthropoda</taxon>
        <taxon>Hexapoda</taxon>
        <taxon>Insecta</taxon>
        <taxon>Pterygota</taxon>
        <taxon>Neoptera</taxon>
        <taxon>Endopterygota</taxon>
        <taxon>Hymenoptera</taxon>
        <taxon>Apocrita</taxon>
        <taxon>Aculeata</taxon>
        <taxon>Formicoidea</taxon>
        <taxon>Formicidae</taxon>
        <taxon>Myrmicinae</taxon>
        <taxon>Trachymyrmex</taxon>
    </lineage>
</organism>
<sequence length="294" mass="32470">MAGNDNLATTCNVSFAVPPATEIVDSQDSILASEASSLAKELFGEGESPATPSTWNHMVLDAIQTEFRKGLSQDVRVKLLAKYEIKDDLAALAPPKLNKELASALTQSVVKRDEHQLLAQSQVSACLNAFGSGISLLLKPEVAQSLDNEVRSALTLFSEGIHLLADHQYRLSIARRAFTKPSLNITGKNAADSAAIDDFLFGQNFAETLKAAQICEKTGREVSKPIPQVGKKTLQPVRGTLQQQKQPYIYNNKPHRTGNWRTPVRAYAARRTGDRYHKNRPHISQSRSRNRRRL</sequence>